<evidence type="ECO:0000256" key="9">
    <source>
        <dbReference type="PROSITE-ProRule" id="PRU00042"/>
    </source>
</evidence>
<dbReference type="STRING" id="7070.D2A389"/>
<dbReference type="OMA" id="AMKRHYQ"/>
<name>D2A389_TRICA</name>
<dbReference type="FunFam" id="3.30.160.60:FF:000359">
    <property type="entry name" value="GLIS family zinc finger 2"/>
    <property type="match status" value="1"/>
</dbReference>
<dbReference type="Proteomes" id="UP000007266">
    <property type="component" value="Linkage group 4"/>
</dbReference>
<feature type="domain" description="C2H2-type" evidence="10">
    <location>
        <begin position="145"/>
        <end position="167"/>
    </location>
</feature>
<dbReference type="EMBL" id="KQ971338">
    <property type="protein sequence ID" value="EFA02279.2"/>
    <property type="molecule type" value="Genomic_DNA"/>
</dbReference>
<keyword evidence="7" id="KW-0804">Transcription</keyword>
<evidence type="ECO:0000256" key="3">
    <source>
        <dbReference type="ARBA" id="ARBA00022737"/>
    </source>
</evidence>
<dbReference type="Gene3D" id="3.30.160.60">
    <property type="entry name" value="Classic Zinc Finger"/>
    <property type="match status" value="5"/>
</dbReference>
<comment type="subcellular location">
    <subcellularLocation>
        <location evidence="1">Nucleus</location>
    </subcellularLocation>
</comment>
<dbReference type="InterPro" id="IPR050636">
    <property type="entry name" value="C2H2-ZF_domain-containing"/>
</dbReference>
<dbReference type="PANTHER" id="PTHR47772:SF4">
    <property type="entry name" value="ZFP64 ZINC FINGER PROTEIN"/>
    <property type="match status" value="1"/>
</dbReference>
<feature type="domain" description="C2H2-type" evidence="10">
    <location>
        <begin position="197"/>
        <end position="224"/>
    </location>
</feature>
<keyword evidence="3" id="KW-0677">Repeat</keyword>
<evidence type="ECO:0000256" key="8">
    <source>
        <dbReference type="ARBA" id="ARBA00023242"/>
    </source>
</evidence>
<dbReference type="GO" id="GO:0001228">
    <property type="term" value="F:DNA-binding transcription activator activity, RNA polymerase II-specific"/>
    <property type="evidence" value="ECO:0000318"/>
    <property type="project" value="GO_Central"/>
</dbReference>
<evidence type="ECO:0000256" key="5">
    <source>
        <dbReference type="ARBA" id="ARBA00022833"/>
    </source>
</evidence>
<evidence type="ECO:0000313" key="11">
    <source>
        <dbReference type="EMBL" id="EFA02279.2"/>
    </source>
</evidence>
<organism evidence="11 12">
    <name type="scientific">Tribolium castaneum</name>
    <name type="common">Red flour beetle</name>
    <dbReference type="NCBI Taxonomy" id="7070"/>
    <lineage>
        <taxon>Eukaryota</taxon>
        <taxon>Metazoa</taxon>
        <taxon>Ecdysozoa</taxon>
        <taxon>Arthropoda</taxon>
        <taxon>Hexapoda</taxon>
        <taxon>Insecta</taxon>
        <taxon>Pterygota</taxon>
        <taxon>Neoptera</taxon>
        <taxon>Endopterygota</taxon>
        <taxon>Coleoptera</taxon>
        <taxon>Polyphaga</taxon>
        <taxon>Cucujiformia</taxon>
        <taxon>Tenebrionidae</taxon>
        <taxon>Tenebrionidae incertae sedis</taxon>
        <taxon>Tribolium</taxon>
    </lineage>
</organism>
<protein>
    <submittedName>
        <fullName evidence="11">Transcription factor IIIA-like Protein</fullName>
    </submittedName>
</protein>
<evidence type="ECO:0000256" key="2">
    <source>
        <dbReference type="ARBA" id="ARBA00022723"/>
    </source>
</evidence>
<dbReference type="GO" id="GO:0005634">
    <property type="term" value="C:nucleus"/>
    <property type="evidence" value="ECO:0000318"/>
    <property type="project" value="GO_Central"/>
</dbReference>
<dbReference type="GO" id="GO:0006357">
    <property type="term" value="P:regulation of transcription by RNA polymerase II"/>
    <property type="evidence" value="ECO:0000318"/>
    <property type="project" value="GO_Central"/>
</dbReference>
<dbReference type="GO" id="GO:0000978">
    <property type="term" value="F:RNA polymerase II cis-regulatory region sequence-specific DNA binding"/>
    <property type="evidence" value="ECO:0000318"/>
    <property type="project" value="GO_Central"/>
</dbReference>
<dbReference type="InterPro" id="IPR013087">
    <property type="entry name" value="Znf_C2H2_type"/>
</dbReference>
<evidence type="ECO:0000313" key="12">
    <source>
        <dbReference type="Proteomes" id="UP000007266"/>
    </source>
</evidence>
<reference evidence="11 12" key="1">
    <citation type="journal article" date="2008" name="Nature">
        <title>The genome of the model beetle and pest Tribolium castaneum.</title>
        <authorList>
            <consortium name="Tribolium Genome Sequencing Consortium"/>
            <person name="Richards S."/>
            <person name="Gibbs R.A."/>
            <person name="Weinstock G.M."/>
            <person name="Brown S.J."/>
            <person name="Denell R."/>
            <person name="Beeman R.W."/>
            <person name="Gibbs R."/>
            <person name="Beeman R.W."/>
            <person name="Brown S.J."/>
            <person name="Bucher G."/>
            <person name="Friedrich M."/>
            <person name="Grimmelikhuijzen C.J."/>
            <person name="Klingler M."/>
            <person name="Lorenzen M."/>
            <person name="Richards S."/>
            <person name="Roth S."/>
            <person name="Schroder R."/>
            <person name="Tautz D."/>
            <person name="Zdobnov E.M."/>
            <person name="Muzny D."/>
            <person name="Gibbs R.A."/>
            <person name="Weinstock G.M."/>
            <person name="Attaway T."/>
            <person name="Bell S."/>
            <person name="Buhay C.J."/>
            <person name="Chandrabose M.N."/>
            <person name="Chavez D."/>
            <person name="Clerk-Blankenburg K.P."/>
            <person name="Cree A."/>
            <person name="Dao M."/>
            <person name="Davis C."/>
            <person name="Chacko J."/>
            <person name="Dinh H."/>
            <person name="Dugan-Rocha S."/>
            <person name="Fowler G."/>
            <person name="Garner T.T."/>
            <person name="Garnes J."/>
            <person name="Gnirke A."/>
            <person name="Hawes A."/>
            <person name="Hernandez J."/>
            <person name="Hines S."/>
            <person name="Holder M."/>
            <person name="Hume J."/>
            <person name="Jhangiani S.N."/>
            <person name="Joshi V."/>
            <person name="Khan Z.M."/>
            <person name="Jackson L."/>
            <person name="Kovar C."/>
            <person name="Kowis A."/>
            <person name="Lee S."/>
            <person name="Lewis L.R."/>
            <person name="Margolis J."/>
            <person name="Morgan M."/>
            <person name="Nazareth L.V."/>
            <person name="Nguyen N."/>
            <person name="Okwuonu G."/>
            <person name="Parker D."/>
            <person name="Richards S."/>
            <person name="Ruiz S.J."/>
            <person name="Santibanez J."/>
            <person name="Savard J."/>
            <person name="Scherer S.E."/>
            <person name="Schneider B."/>
            <person name="Sodergren E."/>
            <person name="Tautz D."/>
            <person name="Vattahil S."/>
            <person name="Villasana D."/>
            <person name="White C.S."/>
            <person name="Wright R."/>
            <person name="Park Y."/>
            <person name="Beeman R.W."/>
            <person name="Lord J."/>
            <person name="Oppert B."/>
            <person name="Lorenzen M."/>
            <person name="Brown S."/>
            <person name="Wang L."/>
            <person name="Savard J."/>
            <person name="Tautz D."/>
            <person name="Richards S."/>
            <person name="Weinstock G."/>
            <person name="Gibbs R.A."/>
            <person name="Liu Y."/>
            <person name="Worley K."/>
            <person name="Weinstock G."/>
            <person name="Elsik C.G."/>
            <person name="Reese J.T."/>
            <person name="Elhaik E."/>
            <person name="Landan G."/>
            <person name="Graur D."/>
            <person name="Arensburger P."/>
            <person name="Atkinson P."/>
            <person name="Beeman R.W."/>
            <person name="Beidler J."/>
            <person name="Brown S.J."/>
            <person name="Demuth J.P."/>
            <person name="Drury D.W."/>
            <person name="Du Y.Z."/>
            <person name="Fujiwara H."/>
            <person name="Lorenzen M."/>
            <person name="Maselli V."/>
            <person name="Osanai M."/>
            <person name="Park Y."/>
            <person name="Robertson H.M."/>
            <person name="Tu Z."/>
            <person name="Wang J.J."/>
            <person name="Wang S."/>
            <person name="Richards S."/>
            <person name="Song H."/>
            <person name="Zhang L."/>
            <person name="Sodergren E."/>
            <person name="Werner D."/>
            <person name="Stanke M."/>
            <person name="Morgenstern B."/>
            <person name="Solovyev V."/>
            <person name="Kosarev P."/>
            <person name="Brown G."/>
            <person name="Chen H.C."/>
            <person name="Ermolaeva O."/>
            <person name="Hlavina W."/>
            <person name="Kapustin Y."/>
            <person name="Kiryutin B."/>
            <person name="Kitts P."/>
            <person name="Maglott D."/>
            <person name="Pruitt K."/>
            <person name="Sapojnikov V."/>
            <person name="Souvorov A."/>
            <person name="Mackey A.J."/>
            <person name="Waterhouse R.M."/>
            <person name="Wyder S."/>
            <person name="Zdobnov E.M."/>
            <person name="Zdobnov E.M."/>
            <person name="Wyder S."/>
            <person name="Kriventseva E.V."/>
            <person name="Kadowaki T."/>
            <person name="Bork P."/>
            <person name="Aranda M."/>
            <person name="Bao R."/>
            <person name="Beermann A."/>
            <person name="Berns N."/>
            <person name="Bolognesi R."/>
            <person name="Bonneton F."/>
            <person name="Bopp D."/>
            <person name="Brown S.J."/>
            <person name="Bucher G."/>
            <person name="Butts T."/>
            <person name="Chaumot A."/>
            <person name="Denell R.E."/>
            <person name="Ferrier D.E."/>
            <person name="Friedrich M."/>
            <person name="Gordon C.M."/>
            <person name="Jindra M."/>
            <person name="Klingler M."/>
            <person name="Lan Q."/>
            <person name="Lattorff H.M."/>
            <person name="Laudet V."/>
            <person name="von Levetsow C."/>
            <person name="Liu Z."/>
            <person name="Lutz R."/>
            <person name="Lynch J.A."/>
            <person name="da Fonseca R.N."/>
            <person name="Posnien N."/>
            <person name="Reuter R."/>
            <person name="Roth S."/>
            <person name="Savard J."/>
            <person name="Schinko J.B."/>
            <person name="Schmitt C."/>
            <person name="Schoppmeier M."/>
            <person name="Schroder R."/>
            <person name="Shippy T.D."/>
            <person name="Simonnet F."/>
            <person name="Marques-Souza H."/>
            <person name="Tautz D."/>
            <person name="Tomoyasu Y."/>
            <person name="Trauner J."/>
            <person name="Van der Zee M."/>
            <person name="Vervoort M."/>
            <person name="Wittkopp N."/>
            <person name="Wimmer E.A."/>
            <person name="Yang X."/>
            <person name="Jones A.K."/>
            <person name="Sattelle D.B."/>
            <person name="Ebert P.R."/>
            <person name="Nelson D."/>
            <person name="Scott J.G."/>
            <person name="Beeman R.W."/>
            <person name="Muthukrishnan S."/>
            <person name="Kramer K.J."/>
            <person name="Arakane Y."/>
            <person name="Beeman R.W."/>
            <person name="Zhu Q."/>
            <person name="Hogenkamp D."/>
            <person name="Dixit R."/>
            <person name="Oppert B."/>
            <person name="Jiang H."/>
            <person name="Zou Z."/>
            <person name="Marshall J."/>
            <person name="Elpidina E."/>
            <person name="Vinokurov K."/>
            <person name="Oppert C."/>
            <person name="Zou Z."/>
            <person name="Evans J."/>
            <person name="Lu Z."/>
            <person name="Zhao P."/>
            <person name="Sumathipala N."/>
            <person name="Altincicek B."/>
            <person name="Vilcinskas A."/>
            <person name="Williams M."/>
            <person name="Hultmark D."/>
            <person name="Hetru C."/>
            <person name="Jiang H."/>
            <person name="Grimmelikhuijzen C.J."/>
            <person name="Hauser F."/>
            <person name="Cazzamali G."/>
            <person name="Williamson M."/>
            <person name="Park Y."/>
            <person name="Li B."/>
            <person name="Tanaka Y."/>
            <person name="Predel R."/>
            <person name="Neupert S."/>
            <person name="Schachtner J."/>
            <person name="Verleyen P."/>
            <person name="Raible F."/>
            <person name="Bork P."/>
            <person name="Friedrich M."/>
            <person name="Walden K.K."/>
            <person name="Robertson H.M."/>
            <person name="Angeli S."/>
            <person name="Foret S."/>
            <person name="Bucher G."/>
            <person name="Schuetz S."/>
            <person name="Maleszka R."/>
            <person name="Wimmer E.A."/>
            <person name="Beeman R.W."/>
            <person name="Lorenzen M."/>
            <person name="Tomoyasu Y."/>
            <person name="Miller S.C."/>
            <person name="Grossmann D."/>
            <person name="Bucher G."/>
        </authorList>
    </citation>
    <scope>NUCLEOTIDE SEQUENCE [LARGE SCALE GENOMIC DNA]</scope>
    <source>
        <strain evidence="11 12">Georgia GA2</strain>
    </source>
</reference>
<accession>D2A389</accession>
<dbReference type="Pfam" id="PF00096">
    <property type="entry name" value="zf-C2H2"/>
    <property type="match status" value="3"/>
</dbReference>
<dbReference type="PROSITE" id="PS00028">
    <property type="entry name" value="ZINC_FINGER_C2H2_1"/>
    <property type="match status" value="7"/>
</dbReference>
<keyword evidence="12" id="KW-1185">Reference proteome</keyword>
<dbReference type="InParanoid" id="D2A389"/>
<feature type="domain" description="C2H2-type" evidence="10">
    <location>
        <begin position="228"/>
        <end position="258"/>
    </location>
</feature>
<proteinExistence type="predicted"/>
<keyword evidence="2" id="KW-0479">Metal-binding</keyword>
<keyword evidence="4 9" id="KW-0863">Zinc-finger</keyword>
<evidence type="ECO:0000256" key="7">
    <source>
        <dbReference type="ARBA" id="ARBA00023163"/>
    </source>
</evidence>
<dbReference type="AlphaFoldDB" id="D2A389"/>
<keyword evidence="8" id="KW-0539">Nucleus</keyword>
<feature type="domain" description="C2H2-type" evidence="10">
    <location>
        <begin position="22"/>
        <end position="51"/>
    </location>
</feature>
<sequence length="378" mass="44099">MDSSGGSDRGSDVDAIPTKKTFKCTHPGCNASFSKIRKLVIHSRRHTGERPYICDEPGCNKTYTNSSHLVRHKKTSHGPKESQTLVCEVPGCGLVLANKYSLKKHCARKHNSELYRFKCGECNQGFHRKKLLQQHAYIHTGEANFSCDKCDLKFTTGYNLSKHKRSHRIYTCDCKEEFHRWSLLLAHKKTCENGNQFRCDVCSRTFNRKNNFDQHKTIHKAQNEKLVFPCTFPDCKRFYFHKRNLTHHINVFHEKKNADVRYNCTYPNCQLVLKTKKCLKVHLQTHFKWKVKKERQTRRDKGKPKKSMVSVLLGQEFQQNKENENQTPCTDEILGEELQENKGNEDEMHCPDELTDDCLLEKCNVTLEEFNKKLIASR</sequence>
<dbReference type="InterPro" id="IPR036236">
    <property type="entry name" value="Znf_C2H2_sf"/>
</dbReference>
<dbReference type="KEGG" id="tca:103312607"/>
<dbReference type="HOGENOM" id="CLU_951008_0_0_1"/>
<gene>
    <name evidence="11" type="primary">AUGUSTUS-3.0.2_07943</name>
    <name evidence="11" type="ORF">TcasGA2_TC007943</name>
</gene>
<feature type="domain" description="C2H2-type" evidence="10">
    <location>
        <begin position="52"/>
        <end position="82"/>
    </location>
</feature>
<evidence type="ECO:0000259" key="10">
    <source>
        <dbReference type="PROSITE" id="PS50157"/>
    </source>
</evidence>
<reference evidence="11 12" key="2">
    <citation type="journal article" date="2010" name="Nucleic Acids Res.">
        <title>BeetleBase in 2010: revisions to provide comprehensive genomic information for Tribolium castaneum.</title>
        <authorList>
            <person name="Kim H.S."/>
            <person name="Murphy T."/>
            <person name="Xia J."/>
            <person name="Caragea D."/>
            <person name="Park Y."/>
            <person name="Beeman R.W."/>
            <person name="Lorenzen M.D."/>
            <person name="Butcher S."/>
            <person name="Manak J.R."/>
            <person name="Brown S.J."/>
        </authorList>
    </citation>
    <scope>GENOME REANNOTATION</scope>
    <source>
        <strain evidence="11 12">Georgia GA2</strain>
    </source>
</reference>
<feature type="domain" description="C2H2-type" evidence="10">
    <location>
        <begin position="117"/>
        <end position="144"/>
    </location>
</feature>
<dbReference type="FunFam" id="3.30.160.60:FF:004336">
    <property type="match status" value="1"/>
</dbReference>
<evidence type="ECO:0000256" key="1">
    <source>
        <dbReference type="ARBA" id="ARBA00004123"/>
    </source>
</evidence>
<keyword evidence="6" id="KW-0805">Transcription regulation</keyword>
<dbReference type="SMART" id="SM00355">
    <property type="entry name" value="ZnF_C2H2"/>
    <property type="match status" value="8"/>
</dbReference>
<dbReference type="GO" id="GO:0008270">
    <property type="term" value="F:zinc ion binding"/>
    <property type="evidence" value="ECO:0007669"/>
    <property type="project" value="UniProtKB-KW"/>
</dbReference>
<dbReference type="GO" id="GO:0008585">
    <property type="term" value="P:female gonad development"/>
    <property type="evidence" value="ECO:0000315"/>
    <property type="project" value="iBB"/>
</dbReference>
<keyword evidence="5" id="KW-0862">Zinc</keyword>
<evidence type="ECO:0000256" key="6">
    <source>
        <dbReference type="ARBA" id="ARBA00023015"/>
    </source>
</evidence>
<dbReference type="PANTHER" id="PTHR47772">
    <property type="entry name" value="ZINC FINGER PROTEIN 200"/>
    <property type="match status" value="1"/>
</dbReference>
<evidence type="ECO:0000256" key="4">
    <source>
        <dbReference type="ARBA" id="ARBA00022771"/>
    </source>
</evidence>
<dbReference type="eggNOG" id="KOG1721">
    <property type="taxonomic scope" value="Eukaryota"/>
</dbReference>
<dbReference type="SUPFAM" id="SSF57667">
    <property type="entry name" value="beta-beta-alpha zinc fingers"/>
    <property type="match status" value="3"/>
</dbReference>
<dbReference type="PROSITE" id="PS50157">
    <property type="entry name" value="ZINC_FINGER_C2H2_2"/>
    <property type="match status" value="6"/>
</dbReference>
<dbReference type="OrthoDB" id="2687452at2759"/>